<dbReference type="Pfam" id="PF07460">
    <property type="entry name" value="NUMOD3"/>
    <property type="match status" value="1"/>
</dbReference>
<feature type="domain" description="Nuclease associated modular" evidence="1">
    <location>
        <begin position="221"/>
        <end position="237"/>
    </location>
</feature>
<dbReference type="EMBL" id="ABEU02000020">
    <property type="status" value="NOT_ANNOTATED_CDS"/>
    <property type="molecule type" value="Genomic_DNA"/>
</dbReference>
<sequence length="580" mass="65851">MALCHTPRVREAHILLIWLGGGKICRNMERCRALLGFMCLQEHLILMTKRHAANISSFSGHTDKCSAVSFHTTSLWSIDLKRHHSRWHRRIFSFPFLLHFNHATRTFRNPWIFVPTASVAQGRRPIVTSEDRDSEPLLTFSYEPPALSSEDQEADGGGLYNTNSTVDSREQLRRERIASANKGRVPWNKGRRHSPETIKKIKERTKVAMLNPEVRDKLRHCGKNQSTKTKAKIRESLIDYWDKKRVIKEAQALCLLEWKEVTANAARVGAPGEEEYEWDSYSKVKEQYRLEELRAVRQAREAQRARKKLERKKLPVSDAHRKAISDAIRAKWNDPEYQARVFAGMAKKVGMKGRQRPPPSSKFISNTPNIEVTSTKMVNTDASPDEILVEKKRSPQPTDDEAFIAQVLAEEVTLQSKSERSTAARKKGPTKVTLVNRRDHSMLSNVDRMTGIMTDKRRPEVALPVKRAVPESDVRTSTTGPGNALLSSRISAQSYKDPLVLEKVQRIQQLREGRLEVELKRKEAADRARMLIANAEKAAIALEKVGNADPATLATLRETRRLLAEATRSVQAAELSQGVF</sequence>
<protein>
    <recommendedName>
        <fullName evidence="1">Nuclease associated modular domain-containing protein</fullName>
    </recommendedName>
</protein>
<dbReference type="GO" id="GO:0003677">
    <property type="term" value="F:DNA binding"/>
    <property type="evidence" value="ECO:0007669"/>
    <property type="project" value="InterPro"/>
</dbReference>
<keyword evidence="3" id="KW-1185">Reference proteome</keyword>
<dbReference type="InterPro" id="IPR003611">
    <property type="entry name" value="NUMOD3"/>
</dbReference>
<dbReference type="AlphaFoldDB" id="A0A7I4BYJ1"/>
<dbReference type="PANTHER" id="PTHR34199:SF2">
    <property type="entry name" value="NUMOD3 MOTIF FAMILY PROTEIN, EXPRESSED"/>
    <property type="match status" value="1"/>
</dbReference>
<accession>A0A7I4BYJ1</accession>
<dbReference type="Gramene" id="Pp3c20_11380V3.2">
    <property type="protein sequence ID" value="Pp3c20_11380V3.2"/>
    <property type="gene ID" value="Pp3c20_11380"/>
</dbReference>
<dbReference type="Proteomes" id="UP000006727">
    <property type="component" value="Chromosome 20"/>
</dbReference>
<organism evidence="2 3">
    <name type="scientific">Physcomitrium patens</name>
    <name type="common">Spreading-leaved earth moss</name>
    <name type="synonym">Physcomitrella patens</name>
    <dbReference type="NCBI Taxonomy" id="3218"/>
    <lineage>
        <taxon>Eukaryota</taxon>
        <taxon>Viridiplantae</taxon>
        <taxon>Streptophyta</taxon>
        <taxon>Embryophyta</taxon>
        <taxon>Bryophyta</taxon>
        <taxon>Bryophytina</taxon>
        <taxon>Bryopsida</taxon>
        <taxon>Funariidae</taxon>
        <taxon>Funariales</taxon>
        <taxon>Funariaceae</taxon>
        <taxon>Physcomitrium</taxon>
    </lineage>
</organism>
<dbReference type="PANTHER" id="PTHR34199">
    <property type="entry name" value="NUMOD3 MOTIF FAMILY PROTEIN, EXPRESSED"/>
    <property type="match status" value="1"/>
</dbReference>
<feature type="domain" description="Nuclease associated modular" evidence="1">
    <location>
        <begin position="312"/>
        <end position="328"/>
    </location>
</feature>
<reference evidence="2" key="3">
    <citation type="submission" date="2020-12" db="UniProtKB">
        <authorList>
            <consortium name="EnsemblPlants"/>
        </authorList>
    </citation>
    <scope>IDENTIFICATION</scope>
</reference>
<dbReference type="InParanoid" id="A0A7I4BYJ1"/>
<reference evidence="2 3" key="2">
    <citation type="journal article" date="2018" name="Plant J.">
        <title>The Physcomitrella patens chromosome-scale assembly reveals moss genome structure and evolution.</title>
        <authorList>
            <person name="Lang D."/>
            <person name="Ullrich K.K."/>
            <person name="Murat F."/>
            <person name="Fuchs J."/>
            <person name="Jenkins J."/>
            <person name="Haas F.B."/>
            <person name="Piednoel M."/>
            <person name="Gundlach H."/>
            <person name="Van Bel M."/>
            <person name="Meyberg R."/>
            <person name="Vives C."/>
            <person name="Morata J."/>
            <person name="Symeonidi A."/>
            <person name="Hiss M."/>
            <person name="Muchero W."/>
            <person name="Kamisugi Y."/>
            <person name="Saleh O."/>
            <person name="Blanc G."/>
            <person name="Decker E.L."/>
            <person name="van Gessel N."/>
            <person name="Grimwood J."/>
            <person name="Hayes R.D."/>
            <person name="Graham S.W."/>
            <person name="Gunter L.E."/>
            <person name="McDaniel S.F."/>
            <person name="Hoernstein S.N.W."/>
            <person name="Larsson A."/>
            <person name="Li F.W."/>
            <person name="Perroud P.F."/>
            <person name="Phillips J."/>
            <person name="Ranjan P."/>
            <person name="Rokshar D.S."/>
            <person name="Rothfels C.J."/>
            <person name="Schneider L."/>
            <person name="Shu S."/>
            <person name="Stevenson D.W."/>
            <person name="Thummler F."/>
            <person name="Tillich M."/>
            <person name="Villarreal Aguilar J.C."/>
            <person name="Widiez T."/>
            <person name="Wong G.K."/>
            <person name="Wymore A."/>
            <person name="Zhang Y."/>
            <person name="Zimmer A.D."/>
            <person name="Quatrano R.S."/>
            <person name="Mayer K.F.X."/>
            <person name="Goodstein D."/>
            <person name="Casacuberta J.M."/>
            <person name="Vandepoele K."/>
            <person name="Reski R."/>
            <person name="Cuming A.C."/>
            <person name="Tuskan G.A."/>
            <person name="Maumus F."/>
            <person name="Salse J."/>
            <person name="Schmutz J."/>
            <person name="Rensing S.A."/>
        </authorList>
    </citation>
    <scope>NUCLEOTIDE SEQUENCE [LARGE SCALE GENOMIC DNA]</scope>
    <source>
        <strain evidence="2 3">cv. Gransden 2004</strain>
    </source>
</reference>
<evidence type="ECO:0000259" key="1">
    <source>
        <dbReference type="SMART" id="SM00496"/>
    </source>
</evidence>
<feature type="domain" description="Nuclease associated modular" evidence="1">
    <location>
        <begin position="189"/>
        <end position="205"/>
    </location>
</feature>
<evidence type="ECO:0000313" key="2">
    <source>
        <dbReference type="EnsemblPlants" id="Pp3c20_11380V3.2"/>
    </source>
</evidence>
<evidence type="ECO:0000313" key="3">
    <source>
        <dbReference type="Proteomes" id="UP000006727"/>
    </source>
</evidence>
<name>A0A7I4BYJ1_PHYPA</name>
<dbReference type="FunCoup" id="A0A7I4BYJ1">
    <property type="interactions" value="1400"/>
</dbReference>
<proteinExistence type="predicted"/>
<reference evidence="2 3" key="1">
    <citation type="journal article" date="2008" name="Science">
        <title>The Physcomitrella genome reveals evolutionary insights into the conquest of land by plants.</title>
        <authorList>
            <person name="Rensing S."/>
            <person name="Lang D."/>
            <person name="Zimmer A."/>
            <person name="Terry A."/>
            <person name="Salamov A."/>
            <person name="Shapiro H."/>
            <person name="Nishiyama T."/>
            <person name="Perroud P.-F."/>
            <person name="Lindquist E."/>
            <person name="Kamisugi Y."/>
            <person name="Tanahashi T."/>
            <person name="Sakakibara K."/>
            <person name="Fujita T."/>
            <person name="Oishi K."/>
            <person name="Shin-I T."/>
            <person name="Kuroki Y."/>
            <person name="Toyoda A."/>
            <person name="Suzuki Y."/>
            <person name="Hashimoto A."/>
            <person name="Yamaguchi K."/>
            <person name="Sugano A."/>
            <person name="Kohara Y."/>
            <person name="Fujiyama A."/>
            <person name="Anterola A."/>
            <person name="Aoki S."/>
            <person name="Ashton N."/>
            <person name="Barbazuk W.B."/>
            <person name="Barker E."/>
            <person name="Bennetzen J."/>
            <person name="Bezanilla M."/>
            <person name="Blankenship R."/>
            <person name="Cho S.H."/>
            <person name="Dutcher S."/>
            <person name="Estelle M."/>
            <person name="Fawcett J.A."/>
            <person name="Gundlach H."/>
            <person name="Hanada K."/>
            <person name="Heyl A."/>
            <person name="Hicks K.A."/>
            <person name="Hugh J."/>
            <person name="Lohr M."/>
            <person name="Mayer K."/>
            <person name="Melkozernov A."/>
            <person name="Murata T."/>
            <person name="Nelson D."/>
            <person name="Pils B."/>
            <person name="Prigge M."/>
            <person name="Reiss B."/>
            <person name="Renner T."/>
            <person name="Rombauts S."/>
            <person name="Rushton P."/>
            <person name="Sanderfoot A."/>
            <person name="Schween G."/>
            <person name="Shiu S.-H."/>
            <person name="Stueber K."/>
            <person name="Theodoulou F.L."/>
            <person name="Tu H."/>
            <person name="Van de Peer Y."/>
            <person name="Verrier P.J."/>
            <person name="Waters E."/>
            <person name="Wood A."/>
            <person name="Yang L."/>
            <person name="Cove D."/>
            <person name="Cuming A."/>
            <person name="Hasebe M."/>
            <person name="Lucas S."/>
            <person name="Mishler D.B."/>
            <person name="Reski R."/>
            <person name="Grigoriev I."/>
            <person name="Quatrano R.S."/>
            <person name="Boore J.L."/>
        </authorList>
    </citation>
    <scope>NUCLEOTIDE SEQUENCE [LARGE SCALE GENOMIC DNA]</scope>
    <source>
        <strain evidence="2 3">cv. Gransden 2004</strain>
    </source>
</reference>
<gene>
    <name evidence="2" type="primary">LOC112273249</name>
</gene>
<dbReference type="EnsemblPlants" id="Pp3c20_11380V3.2">
    <property type="protein sequence ID" value="Pp3c20_11380V3.2"/>
    <property type="gene ID" value="Pp3c20_11380"/>
</dbReference>
<dbReference type="SMART" id="SM00496">
    <property type="entry name" value="IENR2"/>
    <property type="match status" value="3"/>
</dbReference>